<organism evidence="3 4">
    <name type="scientific">Panaeolus cyanescens</name>
    <dbReference type="NCBI Taxonomy" id="181874"/>
    <lineage>
        <taxon>Eukaryota</taxon>
        <taxon>Fungi</taxon>
        <taxon>Dikarya</taxon>
        <taxon>Basidiomycota</taxon>
        <taxon>Agaricomycotina</taxon>
        <taxon>Agaricomycetes</taxon>
        <taxon>Agaricomycetidae</taxon>
        <taxon>Agaricales</taxon>
        <taxon>Agaricineae</taxon>
        <taxon>Galeropsidaceae</taxon>
        <taxon>Panaeolus</taxon>
    </lineage>
</organism>
<evidence type="ECO:0000313" key="3">
    <source>
        <dbReference type="EMBL" id="PPR08235.1"/>
    </source>
</evidence>
<feature type="signal peptide" evidence="2">
    <location>
        <begin position="1"/>
        <end position="18"/>
    </location>
</feature>
<reference evidence="3 4" key="1">
    <citation type="journal article" date="2018" name="Evol. Lett.">
        <title>Horizontal gene cluster transfer increased hallucinogenic mushroom diversity.</title>
        <authorList>
            <person name="Reynolds H.T."/>
            <person name="Vijayakumar V."/>
            <person name="Gluck-Thaler E."/>
            <person name="Korotkin H.B."/>
            <person name="Matheny P.B."/>
            <person name="Slot J.C."/>
        </authorList>
    </citation>
    <scope>NUCLEOTIDE SEQUENCE [LARGE SCALE GENOMIC DNA]</scope>
    <source>
        <strain evidence="3 4">2629</strain>
    </source>
</reference>
<dbReference type="AlphaFoldDB" id="A0A409YYY2"/>
<keyword evidence="2" id="KW-0732">Signal</keyword>
<sequence length="112" mass="11378">MKFSVVLAVSIFAACAQALNVKPLYARSSGLQVDVDSLTTRELVEALEDRLTRREKGTAHLMLAAGLQNLAAHAQHKGNTRSSAHGGGGAMPAGGDAMGGGGAMAMDGSAPM</sequence>
<feature type="region of interest" description="Disordered" evidence="1">
    <location>
        <begin position="74"/>
        <end position="112"/>
    </location>
</feature>
<dbReference type="Proteomes" id="UP000284842">
    <property type="component" value="Unassembled WGS sequence"/>
</dbReference>
<dbReference type="PROSITE" id="PS51257">
    <property type="entry name" value="PROKAR_LIPOPROTEIN"/>
    <property type="match status" value="1"/>
</dbReference>
<dbReference type="EMBL" id="NHTK01000066">
    <property type="protein sequence ID" value="PPR08235.1"/>
    <property type="molecule type" value="Genomic_DNA"/>
</dbReference>
<accession>A0A409YYY2</accession>
<evidence type="ECO:0000313" key="4">
    <source>
        <dbReference type="Proteomes" id="UP000284842"/>
    </source>
</evidence>
<evidence type="ECO:0000256" key="2">
    <source>
        <dbReference type="SAM" id="SignalP"/>
    </source>
</evidence>
<keyword evidence="4" id="KW-1185">Reference proteome</keyword>
<proteinExistence type="predicted"/>
<gene>
    <name evidence="3" type="ORF">CVT24_001311</name>
</gene>
<protein>
    <submittedName>
        <fullName evidence="3">Uncharacterized protein</fullName>
    </submittedName>
</protein>
<dbReference type="InParanoid" id="A0A409YYY2"/>
<comment type="caution">
    <text evidence="3">The sequence shown here is derived from an EMBL/GenBank/DDBJ whole genome shotgun (WGS) entry which is preliminary data.</text>
</comment>
<feature type="chain" id="PRO_5019386095" evidence="2">
    <location>
        <begin position="19"/>
        <end position="112"/>
    </location>
</feature>
<name>A0A409YYY2_9AGAR</name>
<evidence type="ECO:0000256" key="1">
    <source>
        <dbReference type="SAM" id="MobiDB-lite"/>
    </source>
</evidence>
<feature type="compositionally biased region" description="Gly residues" evidence="1">
    <location>
        <begin position="85"/>
        <end position="103"/>
    </location>
</feature>